<dbReference type="SUPFAM" id="SSF56112">
    <property type="entry name" value="Protein kinase-like (PK-like)"/>
    <property type="match status" value="1"/>
</dbReference>
<evidence type="ECO:0000256" key="5">
    <source>
        <dbReference type="ARBA" id="ARBA00022741"/>
    </source>
</evidence>
<evidence type="ECO:0000256" key="2">
    <source>
        <dbReference type="ARBA" id="ARBA00011738"/>
    </source>
</evidence>
<dbReference type="InterPro" id="IPR011009">
    <property type="entry name" value="Kinase-like_dom_sf"/>
</dbReference>
<evidence type="ECO:0000256" key="6">
    <source>
        <dbReference type="ARBA" id="ARBA00022777"/>
    </source>
</evidence>
<dbReference type="PANTHER" id="PTHR34273">
    <property type="entry name" value="METHYLTHIORIBOSE KINASE"/>
    <property type="match status" value="1"/>
</dbReference>
<dbReference type="EMBL" id="JAVDPW010000005">
    <property type="protein sequence ID" value="MDR6290647.1"/>
    <property type="molecule type" value="Genomic_DNA"/>
</dbReference>
<keyword evidence="10" id="KW-1185">Reference proteome</keyword>
<sequence>MMDGTEASRLTGGPDYRPLDEAGLRPYLAGLPAIRDALGGDPAGWHVTEVGDGNLNLVFIVRGSAGGLVVKQALPYVRLVGDSWPLPLDRAWFEWHALSEQARHVPHLLPKLHHFDPAMALMVMEWLTPHIILRKGMIAGTRYPRLAGHMAEFLAQTLFKTSDLHAPAAEKKAKMAPFCGNTALCKITEDLVFTDPYRIAKLNRWTTPQLDGLAAQFRADAAAKVAAQELKWAFLTRAEALVHGDLHTGSIMVTETDSRAIDPEFAFYGPMGFDIGALLANFFLAYFAQGGHATPADDRSDYRSWLLVQVEAIWSGFEKRFLELWRAEARGDAFEAGLFADADGALALDAHRKATMARLFRDTVGFAGAKMVRRILGLAHVADLETIADPDRRAACETQALRLARAFLVERDRFTGPADLRHAAETIYREG</sequence>
<organism evidence="9 10">
    <name type="scientific">Inquilinus ginsengisoli</name>
    <dbReference type="NCBI Taxonomy" id="363840"/>
    <lineage>
        <taxon>Bacteria</taxon>
        <taxon>Pseudomonadati</taxon>
        <taxon>Pseudomonadota</taxon>
        <taxon>Alphaproteobacteria</taxon>
        <taxon>Rhodospirillales</taxon>
        <taxon>Rhodospirillaceae</taxon>
        <taxon>Inquilinus</taxon>
    </lineage>
</organism>
<keyword evidence="4 9" id="KW-0808">Transferase</keyword>
<dbReference type="NCBIfam" id="TIGR01767">
    <property type="entry name" value="MTRK"/>
    <property type="match status" value="1"/>
</dbReference>
<dbReference type="InterPro" id="IPR009212">
    <property type="entry name" value="Methylthioribose_kinase"/>
</dbReference>
<evidence type="ECO:0000256" key="3">
    <source>
        <dbReference type="ARBA" id="ARBA00012128"/>
    </source>
</evidence>
<dbReference type="Gene3D" id="3.90.1200.10">
    <property type="match status" value="1"/>
</dbReference>
<dbReference type="PIRSF" id="PIRSF031134">
    <property type="entry name" value="MTRK"/>
    <property type="match status" value="1"/>
</dbReference>
<dbReference type="Pfam" id="PF01636">
    <property type="entry name" value="APH"/>
    <property type="match status" value="1"/>
</dbReference>
<name>A0ABU1JPU7_9PROT</name>
<evidence type="ECO:0000256" key="1">
    <source>
        <dbReference type="ARBA" id="ARBA00010165"/>
    </source>
</evidence>
<comment type="subunit">
    <text evidence="2">Homodimer.</text>
</comment>
<dbReference type="RefSeq" id="WP_309795213.1">
    <property type="nucleotide sequence ID" value="NZ_JAVDPW010000005.1"/>
</dbReference>
<dbReference type="EC" id="2.7.1.100" evidence="3"/>
<dbReference type="Proteomes" id="UP001262410">
    <property type="component" value="Unassembled WGS sequence"/>
</dbReference>
<evidence type="ECO:0000313" key="10">
    <source>
        <dbReference type="Proteomes" id="UP001262410"/>
    </source>
</evidence>
<gene>
    <name evidence="9" type="ORF">E9232_003173</name>
</gene>
<evidence type="ECO:0000256" key="7">
    <source>
        <dbReference type="ARBA" id="ARBA00022840"/>
    </source>
</evidence>
<dbReference type="InterPro" id="IPR002575">
    <property type="entry name" value="Aminoglycoside_PTrfase"/>
</dbReference>
<evidence type="ECO:0000256" key="4">
    <source>
        <dbReference type="ARBA" id="ARBA00022679"/>
    </source>
</evidence>
<accession>A0ABU1JPU7</accession>
<protein>
    <recommendedName>
        <fullName evidence="3">S-methyl-5-thioribose kinase</fullName>
        <ecNumber evidence="3">2.7.1.100</ecNumber>
    </recommendedName>
</protein>
<evidence type="ECO:0000313" key="9">
    <source>
        <dbReference type="EMBL" id="MDR6290647.1"/>
    </source>
</evidence>
<feature type="domain" description="Aminoglycoside phosphotransferase" evidence="8">
    <location>
        <begin position="47"/>
        <end position="285"/>
    </location>
</feature>
<proteinExistence type="inferred from homology"/>
<dbReference type="PANTHER" id="PTHR34273:SF2">
    <property type="entry name" value="METHYLTHIORIBOSE KINASE"/>
    <property type="match status" value="1"/>
</dbReference>
<keyword evidence="6 9" id="KW-0418">Kinase</keyword>
<keyword evidence="5" id="KW-0547">Nucleotide-binding</keyword>
<dbReference type="Gene3D" id="3.30.200.20">
    <property type="entry name" value="Phosphorylase Kinase, domain 1"/>
    <property type="match status" value="1"/>
</dbReference>
<evidence type="ECO:0000259" key="8">
    <source>
        <dbReference type="Pfam" id="PF01636"/>
    </source>
</evidence>
<comment type="caution">
    <text evidence="9">The sequence shown here is derived from an EMBL/GenBank/DDBJ whole genome shotgun (WGS) entry which is preliminary data.</text>
</comment>
<dbReference type="GO" id="GO:0046522">
    <property type="term" value="F:S-methyl-5-thioribose kinase activity"/>
    <property type="evidence" value="ECO:0007669"/>
    <property type="project" value="UniProtKB-EC"/>
</dbReference>
<reference evidence="9 10" key="1">
    <citation type="submission" date="2023-07" db="EMBL/GenBank/DDBJ databases">
        <title>Sorghum-associated microbial communities from plants grown in Nebraska, USA.</title>
        <authorList>
            <person name="Schachtman D."/>
        </authorList>
    </citation>
    <scope>NUCLEOTIDE SEQUENCE [LARGE SCALE GENOMIC DNA]</scope>
    <source>
        <strain evidence="9 10">584</strain>
    </source>
</reference>
<keyword evidence="7" id="KW-0067">ATP-binding</keyword>
<comment type="similarity">
    <text evidence="1">Belongs to the methylthioribose kinase family.</text>
</comment>